<dbReference type="AlphaFoldDB" id="A0A918CLF9"/>
<organism evidence="1 2">
    <name type="scientific">Deinococcus ruber</name>
    <dbReference type="NCBI Taxonomy" id="1848197"/>
    <lineage>
        <taxon>Bacteria</taxon>
        <taxon>Thermotogati</taxon>
        <taxon>Deinococcota</taxon>
        <taxon>Deinococci</taxon>
        <taxon>Deinococcales</taxon>
        <taxon>Deinococcaceae</taxon>
        <taxon>Deinococcus</taxon>
    </lineage>
</organism>
<dbReference type="EMBL" id="BMQL01000041">
    <property type="protein sequence ID" value="GGR27555.1"/>
    <property type="molecule type" value="Genomic_DNA"/>
</dbReference>
<name>A0A918CLF9_9DEIO</name>
<accession>A0A918CLF9</accession>
<keyword evidence="2" id="KW-1185">Reference proteome</keyword>
<gene>
    <name evidence="1" type="ORF">GCM10008957_43620</name>
</gene>
<proteinExistence type="predicted"/>
<reference evidence="1" key="1">
    <citation type="journal article" date="2014" name="Int. J. Syst. Evol. Microbiol.">
        <title>Complete genome sequence of Corynebacterium casei LMG S-19264T (=DSM 44701T), isolated from a smear-ripened cheese.</title>
        <authorList>
            <consortium name="US DOE Joint Genome Institute (JGI-PGF)"/>
            <person name="Walter F."/>
            <person name="Albersmeier A."/>
            <person name="Kalinowski J."/>
            <person name="Ruckert C."/>
        </authorList>
    </citation>
    <scope>NUCLEOTIDE SEQUENCE</scope>
    <source>
        <strain evidence="1">JCM 31311</strain>
    </source>
</reference>
<evidence type="ECO:0000313" key="1">
    <source>
        <dbReference type="EMBL" id="GGR27555.1"/>
    </source>
</evidence>
<dbReference type="Proteomes" id="UP000603865">
    <property type="component" value="Unassembled WGS sequence"/>
</dbReference>
<sequence length="246" mass="27815">MHQHRETASDPSLTRVQGLLQTEAQHHRFEHLRRLILDLRNTTTEAVSLPLHSAAWPTPDRFLKPAHAAPDIGSLFGKDDRLVVIDVSREPFYLSQRMIDDLGIFEYEGLLMIYVYYRHATEAEYLAGLERAAQQAAAARLRAEAERDRREADPATHANIVRQYVEAHGQCGSTQGRLAQTLFTWPPSVLEQDTVTLSREGGLVRVVYQGAPSGHWLRDRATYTVRETLCPDEVSRALGRLTEPLP</sequence>
<protein>
    <submittedName>
        <fullName evidence="1">Uncharacterized protein</fullName>
    </submittedName>
</protein>
<evidence type="ECO:0000313" key="2">
    <source>
        <dbReference type="Proteomes" id="UP000603865"/>
    </source>
</evidence>
<comment type="caution">
    <text evidence="1">The sequence shown here is derived from an EMBL/GenBank/DDBJ whole genome shotgun (WGS) entry which is preliminary data.</text>
</comment>
<reference evidence="1" key="2">
    <citation type="submission" date="2020-09" db="EMBL/GenBank/DDBJ databases">
        <authorList>
            <person name="Sun Q."/>
            <person name="Ohkuma M."/>
        </authorList>
    </citation>
    <scope>NUCLEOTIDE SEQUENCE</scope>
    <source>
        <strain evidence="1">JCM 31311</strain>
    </source>
</reference>